<gene>
    <name evidence="1" type="ORF">QWI33_15645</name>
</gene>
<dbReference type="Proteomes" id="UP001171902">
    <property type="component" value="Unassembled WGS sequence"/>
</dbReference>
<dbReference type="RefSeq" id="WP_289958077.1">
    <property type="nucleotide sequence ID" value="NZ_JAUEMJ010000004.1"/>
</dbReference>
<reference evidence="1" key="1">
    <citation type="submission" date="2023-06" db="EMBL/GenBank/DDBJ databases">
        <title>Gycomyces niveus sp.nov., a novel actinomycete isolated from soil in Shouguang.</title>
        <authorList>
            <person name="Yang X."/>
            <person name="Zhao J."/>
        </authorList>
    </citation>
    <scope>NUCLEOTIDE SEQUENCE</scope>
    <source>
        <strain evidence="1">NEAU C2</strain>
    </source>
</reference>
<accession>A0ABT7YR85</accession>
<protein>
    <submittedName>
        <fullName evidence="1">Uncharacterized protein</fullName>
    </submittedName>
</protein>
<comment type="caution">
    <text evidence="1">The sequence shown here is derived from an EMBL/GenBank/DDBJ whole genome shotgun (WGS) entry which is preliminary data.</text>
</comment>
<keyword evidence="2" id="KW-1185">Reference proteome</keyword>
<sequence length="148" mass="16702">MITTPMTVIPKAGFDFARFGETRASHRSRLGEYEAWRPDQTATADTDLYLPSLVSLAYDDTDRLNFIEVVNDDVEVLYEGVQLLNRPEQQVVAALTALIGLPPIHSAGMYAVPELGMRLRPDYDDELDDYAIKFIGLMPEETYPGFQR</sequence>
<dbReference type="EMBL" id="JAUEMJ010000004">
    <property type="protein sequence ID" value="MDN3241165.1"/>
    <property type="molecule type" value="Genomic_DNA"/>
</dbReference>
<evidence type="ECO:0000313" key="2">
    <source>
        <dbReference type="Proteomes" id="UP001171902"/>
    </source>
</evidence>
<name>A0ABT7YR85_9ACTN</name>
<evidence type="ECO:0000313" key="1">
    <source>
        <dbReference type="EMBL" id="MDN3241165.1"/>
    </source>
</evidence>
<organism evidence="1 2">
    <name type="scientific">Glycomyces tritici</name>
    <dbReference type="NCBI Taxonomy" id="2665176"/>
    <lineage>
        <taxon>Bacteria</taxon>
        <taxon>Bacillati</taxon>
        <taxon>Actinomycetota</taxon>
        <taxon>Actinomycetes</taxon>
        <taxon>Glycomycetales</taxon>
        <taxon>Glycomycetaceae</taxon>
        <taxon>Glycomyces</taxon>
    </lineage>
</organism>
<proteinExistence type="predicted"/>